<dbReference type="PROSITE" id="PS50112">
    <property type="entry name" value="PAS"/>
    <property type="match status" value="5"/>
</dbReference>
<dbReference type="CDD" id="cd00130">
    <property type="entry name" value="PAS"/>
    <property type="match status" value="4"/>
</dbReference>
<dbReference type="Pfam" id="PF08447">
    <property type="entry name" value="PAS_3"/>
    <property type="match status" value="1"/>
</dbReference>
<evidence type="ECO:0000256" key="1">
    <source>
        <dbReference type="ARBA" id="ARBA00000085"/>
    </source>
</evidence>
<dbReference type="PROSITE" id="PS50109">
    <property type="entry name" value="HIS_KIN"/>
    <property type="match status" value="1"/>
</dbReference>
<dbReference type="Gene3D" id="3.30.565.10">
    <property type="entry name" value="Histidine kinase-like ATPase, C-terminal domain"/>
    <property type="match status" value="1"/>
</dbReference>
<dbReference type="SUPFAM" id="SSF55874">
    <property type="entry name" value="ATPase domain of HSP90 chaperone/DNA topoisomerase II/histidine kinase"/>
    <property type="match status" value="1"/>
</dbReference>
<dbReference type="EMBL" id="CP096115">
    <property type="protein sequence ID" value="UUX92508.1"/>
    <property type="molecule type" value="Genomic_DNA"/>
</dbReference>
<dbReference type="SMART" id="SM00086">
    <property type="entry name" value="PAC"/>
    <property type="match status" value="5"/>
</dbReference>
<dbReference type="Pfam" id="PF13426">
    <property type="entry name" value="PAS_9"/>
    <property type="match status" value="3"/>
</dbReference>
<dbReference type="PANTHER" id="PTHR43304">
    <property type="entry name" value="PHYTOCHROME-LIKE PROTEIN CPH1"/>
    <property type="match status" value="1"/>
</dbReference>
<keyword evidence="5" id="KW-0418">Kinase</keyword>
<feature type="domain" description="PAS" evidence="8">
    <location>
        <begin position="652"/>
        <end position="688"/>
    </location>
</feature>
<evidence type="ECO:0000256" key="2">
    <source>
        <dbReference type="ARBA" id="ARBA00012438"/>
    </source>
</evidence>
<feature type="coiled-coil region" evidence="6">
    <location>
        <begin position="106"/>
        <end position="147"/>
    </location>
</feature>
<keyword evidence="4" id="KW-0808">Transferase</keyword>
<evidence type="ECO:0000256" key="5">
    <source>
        <dbReference type="ARBA" id="ARBA00022777"/>
    </source>
</evidence>
<dbReference type="InterPro" id="IPR004358">
    <property type="entry name" value="Sig_transdc_His_kin-like_C"/>
</dbReference>
<evidence type="ECO:0000259" key="9">
    <source>
        <dbReference type="PROSITE" id="PS50113"/>
    </source>
</evidence>
<evidence type="ECO:0000313" key="11">
    <source>
        <dbReference type="Proteomes" id="UP001060368"/>
    </source>
</evidence>
<sequence>MTQGFALHEIITDKSGNPTDYRFIAVNPAFERLTGLKADEITGRTVLEILPETEKYWIKKYGEVALSNTTAEFENYSAELGRWYDVIAYSPERGQFAVTFTDITAKKEAEKKLRQKNDELIAANSQLAAAEEELRSQMDELPDIQRKLKESEGQFYSIIKEIPISMSIATIKGEILLINSRTAEVLELKSEDINGINAQEFWANPKRRKIWLEEINKTGIVSNFEADIITTSGKHKSLSISGLKIIFEGRPCILSVHQDVTDKKRAESELKLSHEKYRSLIENVSEVIFRLDDDGVITYVSQNITDLTGYQASEMTGRHYTDFVYPKDRPDRINEFNILLAGGKNPTEFRLIKKEGGTVWIRNNGQRIIADGRVTGIQGIITDISGLKAVEEKSKKYAENLELLFNSIEEMVLILDNDGNIIRVNASVERELGYSEEELSGREVLILHPEERRNDVIKNIKDIAAGITDTCNIPLIAKNKRTIEAETKITRGYWDKKAVLVCVTRDVTDRKQAEEALQKSEEQYRTIFDNSPIGIELLDSDGYFINANPACLKIFGIEKSDALSGFFLFSDPNLADEKKREILNGITVRFETAFDFSKVLENNIYPTSKRGIIWLDLLISPLKNEEAMINGYLVQIQDITDRREMREELKKSGEKYRDLADNAPVGILTCDKSGRIIYLNSKVPVILGSPGVNESSGINLLENKNLVASGFSDILRGVLEDKTSISELEMEYISVWGKKVYLRIHATPLRKEGAVDGARIIIDDITKRKLADEALRITNNKLKLLSSITRHDILNQVMVIGGYLDLAERIDMDRRLSKYCDSIRAATDTVQRQIEFTREYDGLGSKEPLWHDISSAICDTAKGRLPVVCECRGLWIYADPMVMRVVYNLYDNALRHADGATEVRVSCRKVELSQSADRSKKRSRSGYLIIYEDDGCGVPDEMKERIFERGVGANTGLGLFLIREILAITGITITETGKYGKGARFEMTVPDGAWRIEKDINTI</sequence>
<keyword evidence="6" id="KW-0175">Coiled coil</keyword>
<feature type="domain" description="PAS" evidence="8">
    <location>
        <begin position="10"/>
        <end position="69"/>
    </location>
</feature>
<accession>A0A9E7PLU2</accession>
<dbReference type="NCBIfam" id="TIGR00229">
    <property type="entry name" value="sensory_box"/>
    <property type="match status" value="6"/>
</dbReference>
<dbReference type="InterPro" id="IPR013655">
    <property type="entry name" value="PAS_fold_3"/>
</dbReference>
<dbReference type="InterPro" id="IPR013656">
    <property type="entry name" value="PAS_4"/>
</dbReference>
<feature type="domain" description="PAS" evidence="8">
    <location>
        <begin position="397"/>
        <end position="452"/>
    </location>
</feature>
<dbReference type="KEGG" id="mend:L6E24_14430"/>
<reference evidence="10" key="1">
    <citation type="submission" date="2022-04" db="EMBL/GenBank/DDBJ databases">
        <title>Complete genome of Methanoplanus endosymbiosus DSM 3599.</title>
        <authorList>
            <person name="Chen S.-C."/>
            <person name="You Y.-T."/>
            <person name="Zhou Y.-Z."/>
            <person name="Lai M.-C."/>
        </authorList>
    </citation>
    <scope>NUCLEOTIDE SEQUENCE</scope>
    <source>
        <strain evidence="10">DSM 3599</strain>
    </source>
</reference>
<organism evidence="10 11">
    <name type="scientific">Methanoplanus endosymbiosus</name>
    <dbReference type="NCBI Taxonomy" id="33865"/>
    <lineage>
        <taxon>Archaea</taxon>
        <taxon>Methanobacteriati</taxon>
        <taxon>Methanobacteriota</taxon>
        <taxon>Stenosarchaea group</taxon>
        <taxon>Methanomicrobia</taxon>
        <taxon>Methanomicrobiales</taxon>
        <taxon>Methanomicrobiaceae</taxon>
        <taxon>Methanoplanus</taxon>
    </lineage>
</organism>
<evidence type="ECO:0000256" key="6">
    <source>
        <dbReference type="SAM" id="Coils"/>
    </source>
</evidence>
<keyword evidence="3" id="KW-0597">Phosphoprotein</keyword>
<evidence type="ECO:0000259" key="7">
    <source>
        <dbReference type="PROSITE" id="PS50109"/>
    </source>
</evidence>
<dbReference type="InterPro" id="IPR000014">
    <property type="entry name" value="PAS"/>
</dbReference>
<proteinExistence type="predicted"/>
<evidence type="ECO:0000256" key="3">
    <source>
        <dbReference type="ARBA" id="ARBA00022553"/>
    </source>
</evidence>
<dbReference type="InterPro" id="IPR000700">
    <property type="entry name" value="PAS-assoc_C"/>
</dbReference>
<dbReference type="Pfam" id="PF02518">
    <property type="entry name" value="HATPase_c"/>
    <property type="match status" value="1"/>
</dbReference>
<evidence type="ECO:0000256" key="4">
    <source>
        <dbReference type="ARBA" id="ARBA00022679"/>
    </source>
</evidence>
<dbReference type="PRINTS" id="PR00344">
    <property type="entry name" value="BCTRLSENSOR"/>
</dbReference>
<dbReference type="SUPFAM" id="SSF55785">
    <property type="entry name" value="PYP-like sensor domain (PAS domain)"/>
    <property type="match status" value="6"/>
</dbReference>
<dbReference type="Gene3D" id="3.30.450.20">
    <property type="entry name" value="PAS domain"/>
    <property type="match status" value="6"/>
</dbReference>
<dbReference type="InterPro" id="IPR001610">
    <property type="entry name" value="PAC"/>
</dbReference>
<dbReference type="CDD" id="cd00075">
    <property type="entry name" value="HATPase"/>
    <property type="match status" value="1"/>
</dbReference>
<dbReference type="SMART" id="SM00091">
    <property type="entry name" value="PAS"/>
    <property type="match status" value="6"/>
</dbReference>
<dbReference type="InterPro" id="IPR052162">
    <property type="entry name" value="Sensor_kinase/Photoreceptor"/>
</dbReference>
<dbReference type="InterPro" id="IPR005467">
    <property type="entry name" value="His_kinase_dom"/>
</dbReference>
<name>A0A9E7PLU2_9EURY</name>
<dbReference type="RefSeq" id="WP_257742656.1">
    <property type="nucleotide sequence ID" value="NZ_CP096115.1"/>
</dbReference>
<feature type="domain" description="PAS" evidence="8">
    <location>
        <begin position="520"/>
        <end position="564"/>
    </location>
</feature>
<feature type="domain" description="PAC" evidence="9">
    <location>
        <begin position="598"/>
        <end position="651"/>
    </location>
</feature>
<evidence type="ECO:0000313" key="10">
    <source>
        <dbReference type="EMBL" id="UUX92508.1"/>
    </source>
</evidence>
<dbReference type="PANTHER" id="PTHR43304:SF1">
    <property type="entry name" value="PAC DOMAIN-CONTAINING PROTEIN"/>
    <property type="match status" value="1"/>
</dbReference>
<keyword evidence="11" id="KW-1185">Reference proteome</keyword>
<protein>
    <recommendedName>
        <fullName evidence="2">histidine kinase</fullName>
        <ecNumber evidence="2">2.7.13.3</ecNumber>
    </recommendedName>
</protein>
<comment type="catalytic activity">
    <reaction evidence="1">
        <text>ATP + protein L-histidine = ADP + protein N-phospho-L-histidine.</text>
        <dbReference type="EC" id="2.7.13.3"/>
    </reaction>
</comment>
<feature type="domain" description="Histidine kinase" evidence="7">
    <location>
        <begin position="882"/>
        <end position="993"/>
    </location>
</feature>
<dbReference type="GO" id="GO:0004673">
    <property type="term" value="F:protein histidine kinase activity"/>
    <property type="evidence" value="ECO:0007669"/>
    <property type="project" value="UniProtKB-EC"/>
</dbReference>
<dbReference type="Pfam" id="PF08448">
    <property type="entry name" value="PAS_4"/>
    <property type="match status" value="1"/>
</dbReference>
<feature type="domain" description="PAC" evidence="9">
    <location>
        <begin position="726"/>
        <end position="777"/>
    </location>
</feature>
<dbReference type="InterPro" id="IPR035965">
    <property type="entry name" value="PAS-like_dom_sf"/>
</dbReference>
<dbReference type="Proteomes" id="UP001060368">
    <property type="component" value="Chromosome"/>
</dbReference>
<feature type="domain" description="PAC" evidence="9">
    <location>
        <begin position="345"/>
        <end position="396"/>
    </location>
</feature>
<dbReference type="EC" id="2.7.13.3" evidence="2"/>
<dbReference type="AlphaFoldDB" id="A0A9E7PLU2"/>
<dbReference type="Pfam" id="PF13188">
    <property type="entry name" value="PAS_8"/>
    <property type="match status" value="1"/>
</dbReference>
<dbReference type="InterPro" id="IPR003594">
    <property type="entry name" value="HATPase_dom"/>
</dbReference>
<dbReference type="PROSITE" id="PS50113">
    <property type="entry name" value="PAC"/>
    <property type="match status" value="3"/>
</dbReference>
<feature type="domain" description="PAS" evidence="8">
    <location>
        <begin position="273"/>
        <end position="343"/>
    </location>
</feature>
<evidence type="ECO:0000259" key="8">
    <source>
        <dbReference type="PROSITE" id="PS50112"/>
    </source>
</evidence>
<dbReference type="InterPro" id="IPR036890">
    <property type="entry name" value="HATPase_C_sf"/>
</dbReference>
<dbReference type="GeneID" id="74308925"/>
<gene>
    <name evidence="10" type="ORF">L6E24_14430</name>
</gene>
<dbReference type="SMART" id="SM00387">
    <property type="entry name" value="HATPase_c"/>
    <property type="match status" value="1"/>
</dbReference>